<protein>
    <recommendedName>
        <fullName evidence="1">Reverse transcriptase zinc-binding domain-containing protein</fullName>
    </recommendedName>
</protein>
<dbReference type="InterPro" id="IPR052343">
    <property type="entry name" value="Retrotransposon-Effector_Assoc"/>
</dbReference>
<evidence type="ECO:0000313" key="3">
    <source>
        <dbReference type="Proteomes" id="UP001280121"/>
    </source>
</evidence>
<gene>
    <name evidence="2" type="ORF">Ddye_026016</name>
</gene>
<dbReference type="InterPro" id="IPR026960">
    <property type="entry name" value="RVT-Znf"/>
</dbReference>
<evidence type="ECO:0000313" key="2">
    <source>
        <dbReference type="EMBL" id="KAK2638221.1"/>
    </source>
</evidence>
<dbReference type="EMBL" id="JANJYI010000008">
    <property type="protein sequence ID" value="KAK2638221.1"/>
    <property type="molecule type" value="Genomic_DNA"/>
</dbReference>
<dbReference type="Proteomes" id="UP001280121">
    <property type="component" value="Unassembled WGS sequence"/>
</dbReference>
<keyword evidence="3" id="KW-1185">Reference proteome</keyword>
<sequence>MEVEEMERMNGLSKNEKRRMVRVLVKKHCLTMLFIQELKLQNFNKGVIRSLGGIILTRVVGVDAVGKAEGELLNLKKEMVFCNVYTPNDEFEKRNLWDFIISTQATFPEFHRDSSIVKDLNKTFIVLIPKCPSPESMKDFKPISLVGFMYKILVKVLANRIKEVMNSIIGEVQMDFVGGQRIIDGFDPWKLYYDVRDGDRPPSRESLSSFLFNIAIEELNCLIRKATESNMENMAAYLSVEGGAICVASHKENIPVRSLLVKFGVNVTLDTDCILCNSGEESVDHLFLSCPWTWRLWLSCMKWFDVKSCSSASL</sequence>
<dbReference type="Pfam" id="PF13966">
    <property type="entry name" value="zf-RVT"/>
    <property type="match status" value="1"/>
</dbReference>
<dbReference type="PANTHER" id="PTHR46890:SF50">
    <property type="entry name" value="RNA-DIRECTED DNA POLYMERASE, EUKARYOTA, REVERSE TRANSCRIPTASE ZINC-BINDING DOMAIN PROTEIN-RELATED"/>
    <property type="match status" value="1"/>
</dbReference>
<reference evidence="2" key="1">
    <citation type="journal article" date="2023" name="Plant J.">
        <title>Genome sequences and population genomics provide insights into the demographic history, inbreeding, and mutation load of two 'living fossil' tree species of Dipteronia.</title>
        <authorList>
            <person name="Feng Y."/>
            <person name="Comes H.P."/>
            <person name="Chen J."/>
            <person name="Zhu S."/>
            <person name="Lu R."/>
            <person name="Zhang X."/>
            <person name="Li P."/>
            <person name="Qiu J."/>
            <person name="Olsen K.M."/>
            <person name="Qiu Y."/>
        </authorList>
    </citation>
    <scope>NUCLEOTIDE SEQUENCE</scope>
    <source>
        <strain evidence="2">KIB01</strain>
    </source>
</reference>
<feature type="domain" description="Reverse transcriptase zinc-binding" evidence="1">
    <location>
        <begin position="251"/>
        <end position="297"/>
    </location>
</feature>
<comment type="caution">
    <text evidence="2">The sequence shown here is derived from an EMBL/GenBank/DDBJ whole genome shotgun (WGS) entry which is preliminary data.</text>
</comment>
<dbReference type="AlphaFoldDB" id="A0AAD9WP38"/>
<name>A0AAD9WP38_9ROSI</name>
<dbReference type="PANTHER" id="PTHR46890">
    <property type="entry name" value="NON-LTR RETROLELEMENT REVERSE TRANSCRIPTASE-LIKE PROTEIN-RELATED"/>
    <property type="match status" value="1"/>
</dbReference>
<evidence type="ECO:0000259" key="1">
    <source>
        <dbReference type="Pfam" id="PF13966"/>
    </source>
</evidence>
<proteinExistence type="predicted"/>
<organism evidence="2 3">
    <name type="scientific">Dipteronia dyeriana</name>
    <dbReference type="NCBI Taxonomy" id="168575"/>
    <lineage>
        <taxon>Eukaryota</taxon>
        <taxon>Viridiplantae</taxon>
        <taxon>Streptophyta</taxon>
        <taxon>Embryophyta</taxon>
        <taxon>Tracheophyta</taxon>
        <taxon>Spermatophyta</taxon>
        <taxon>Magnoliopsida</taxon>
        <taxon>eudicotyledons</taxon>
        <taxon>Gunneridae</taxon>
        <taxon>Pentapetalae</taxon>
        <taxon>rosids</taxon>
        <taxon>malvids</taxon>
        <taxon>Sapindales</taxon>
        <taxon>Sapindaceae</taxon>
        <taxon>Hippocastanoideae</taxon>
        <taxon>Acereae</taxon>
        <taxon>Dipteronia</taxon>
    </lineage>
</organism>
<accession>A0AAD9WP38</accession>